<evidence type="ECO:0000313" key="1">
    <source>
        <dbReference type="EMBL" id="AKM10844.1"/>
    </source>
</evidence>
<reference evidence="1 2" key="1">
    <citation type="submission" date="2015-06" db="EMBL/GenBank/DDBJ databases">
        <authorList>
            <person name="Zeng Y."/>
            <person name="Huang Y."/>
        </authorList>
    </citation>
    <scope>NUCLEOTIDE SEQUENCE [LARGE SCALE GENOMIC DNA]</scope>
    <source>
        <strain evidence="1 2">PQ-2</strain>
    </source>
</reference>
<keyword evidence="2" id="KW-1185">Reference proteome</keyword>
<organism evidence="1 2">
    <name type="scientific">Croceicoccus naphthovorans</name>
    <dbReference type="NCBI Taxonomy" id="1348774"/>
    <lineage>
        <taxon>Bacteria</taxon>
        <taxon>Pseudomonadati</taxon>
        <taxon>Pseudomonadota</taxon>
        <taxon>Alphaproteobacteria</taxon>
        <taxon>Sphingomonadales</taxon>
        <taxon>Erythrobacteraceae</taxon>
        <taxon>Croceicoccus</taxon>
    </lineage>
</organism>
<dbReference type="KEGG" id="cna:AB433_14120"/>
<protein>
    <submittedName>
        <fullName evidence="1">Uncharacterized protein</fullName>
    </submittedName>
</protein>
<dbReference type="Proteomes" id="UP000035287">
    <property type="component" value="Chromosome"/>
</dbReference>
<dbReference type="OrthoDB" id="7581964at2"/>
<dbReference type="STRING" id="1348774.AB433_14120"/>
<dbReference type="RefSeq" id="WP_047821877.1">
    <property type="nucleotide sequence ID" value="NZ_CP011770.1"/>
</dbReference>
<dbReference type="PATRIC" id="fig|1348774.3.peg.2969"/>
<dbReference type="AlphaFoldDB" id="A0A0G3XJR7"/>
<sequence length="68" mass="7260">MSDIVLSILVLAAIVMVFGAVLAWRHGDRKRAGLMLLLTIVMAVNVGIWTIPAPGDATTLSEEARKAD</sequence>
<dbReference type="EMBL" id="CP011770">
    <property type="protein sequence ID" value="AKM10844.1"/>
    <property type="molecule type" value="Genomic_DNA"/>
</dbReference>
<gene>
    <name evidence="1" type="ORF">AB433_14120</name>
</gene>
<proteinExistence type="predicted"/>
<name>A0A0G3XJR7_9SPHN</name>
<accession>A0A0G3XJR7</accession>
<evidence type="ECO:0000313" key="2">
    <source>
        <dbReference type="Proteomes" id="UP000035287"/>
    </source>
</evidence>